<dbReference type="PANTHER" id="PTHR12802">
    <property type="entry name" value="SWI/SNF COMPLEX-RELATED"/>
    <property type="match status" value="1"/>
</dbReference>
<keyword evidence="2" id="KW-0238">DNA-binding</keyword>
<evidence type="ECO:0000313" key="10">
    <source>
        <dbReference type="EMBL" id="KAJ0398088.1"/>
    </source>
</evidence>
<evidence type="ECO:0000256" key="4">
    <source>
        <dbReference type="ARBA" id="ARBA00023242"/>
    </source>
</evidence>
<feature type="region of interest" description="Disordered" evidence="6">
    <location>
        <begin position="380"/>
        <end position="404"/>
    </location>
</feature>
<dbReference type="Gene3D" id="1.10.10.60">
    <property type="entry name" value="Homeodomain-like"/>
    <property type="match status" value="1"/>
</dbReference>
<dbReference type="Pfam" id="PF00249">
    <property type="entry name" value="Myb_DNA-binding"/>
    <property type="match status" value="1"/>
</dbReference>
<dbReference type="PROSITE" id="PS50934">
    <property type="entry name" value="SWIRM"/>
    <property type="match status" value="1"/>
</dbReference>
<dbReference type="Proteomes" id="UP001209570">
    <property type="component" value="Unassembled WGS sequence"/>
</dbReference>
<evidence type="ECO:0000256" key="5">
    <source>
        <dbReference type="SAM" id="Coils"/>
    </source>
</evidence>
<dbReference type="CDD" id="cd00167">
    <property type="entry name" value="SANT"/>
    <property type="match status" value="1"/>
</dbReference>
<evidence type="ECO:0000256" key="2">
    <source>
        <dbReference type="ARBA" id="ARBA00023125"/>
    </source>
</evidence>
<dbReference type="FunFam" id="1.10.10.10:FF:000020">
    <property type="entry name" value="SWI/SNF complex subunit SMARCC2 isoform c"/>
    <property type="match status" value="1"/>
</dbReference>
<proteinExistence type="predicted"/>
<evidence type="ECO:0000256" key="3">
    <source>
        <dbReference type="ARBA" id="ARBA00023163"/>
    </source>
</evidence>
<dbReference type="InterPro" id="IPR007526">
    <property type="entry name" value="SWIRM"/>
</dbReference>
<comment type="caution">
    <text evidence="10">The sequence shown here is derived from an EMBL/GenBank/DDBJ whole genome shotgun (WGS) entry which is preliminary data.</text>
</comment>
<sequence length="507" mass="54491">MDKINPIEKRMLPEFFVNEEMHRNIPPGAKLPSSKTPQIYMKYRNYMVQAYRQQPHVYLTATACRRNLAGDACAIMRVHEFLTHWGLINYNVPPHAMPPTIHPNYSLKPAVASSTPSSSSEPLAVLVSQRDAAGGRVSANDVETPLCELCGSNPVAFELTADAKRKFGVVTSAPGQVVMPGTIKDMPLGSFGVRPGSGICDDCYLARSFPDTVDATDFTRLSVHAAWSKEEDALLIDAVSASTRTSQEACDWNQIAGKVKTKTAEDCVLRFLEMPLLHGLAERPVSSALRAPSFEYAESLNAPIADMATLVRAVDPFVAKAAARAAVQAVKELHRLPPREATQSVKQEGSDEKPDVEMANGDANVVQDAAASVASSTEAAGLASVKQEPGANDKSGDVEMASSSEPVAVTKEMVAVVHEAAAATGAAVLATRAHTIASNTAQGPIRDLVTELLKNQVAQLELKMQQLQVLEKAVAAERETLTKERHQLYMERLSLAQQRLGGSNGAT</sequence>
<keyword evidence="11" id="KW-1185">Reference proteome</keyword>
<evidence type="ECO:0000256" key="6">
    <source>
        <dbReference type="SAM" id="MobiDB-lite"/>
    </source>
</evidence>
<gene>
    <name evidence="10" type="ORF">P43SY_001178</name>
</gene>
<organism evidence="10 11">
    <name type="scientific">Pythium insidiosum</name>
    <name type="common">Pythiosis disease agent</name>
    <dbReference type="NCBI Taxonomy" id="114742"/>
    <lineage>
        <taxon>Eukaryota</taxon>
        <taxon>Sar</taxon>
        <taxon>Stramenopiles</taxon>
        <taxon>Oomycota</taxon>
        <taxon>Peronosporomycetes</taxon>
        <taxon>Pythiales</taxon>
        <taxon>Pythiaceae</taxon>
        <taxon>Pythium</taxon>
    </lineage>
</organism>
<dbReference type="InterPro" id="IPR032451">
    <property type="entry name" value="SMARCC_C"/>
</dbReference>
<dbReference type="GO" id="GO:0005634">
    <property type="term" value="C:nucleus"/>
    <property type="evidence" value="ECO:0007669"/>
    <property type="project" value="UniProtKB-ARBA"/>
</dbReference>
<dbReference type="Gene3D" id="1.10.10.10">
    <property type="entry name" value="Winged helix-like DNA-binding domain superfamily/Winged helix DNA-binding domain"/>
    <property type="match status" value="1"/>
</dbReference>
<feature type="coiled-coil region" evidence="5">
    <location>
        <begin position="450"/>
        <end position="480"/>
    </location>
</feature>
<keyword evidence="3" id="KW-0804">Transcription</keyword>
<accession>A0AAD5Q5G3</accession>
<evidence type="ECO:0000256" key="1">
    <source>
        <dbReference type="ARBA" id="ARBA00023015"/>
    </source>
</evidence>
<dbReference type="SMART" id="SM00717">
    <property type="entry name" value="SANT"/>
    <property type="match status" value="1"/>
</dbReference>
<feature type="domain" description="SANT" evidence="9">
    <location>
        <begin position="251"/>
        <end position="279"/>
    </location>
</feature>
<reference evidence="10" key="1">
    <citation type="submission" date="2021-12" db="EMBL/GenBank/DDBJ databases">
        <title>Prjna785345.</title>
        <authorList>
            <person name="Rujirawat T."/>
            <person name="Krajaejun T."/>
        </authorList>
    </citation>
    <scope>NUCLEOTIDE SEQUENCE</scope>
    <source>
        <strain evidence="10">Pi057C3</strain>
    </source>
</reference>
<dbReference type="SUPFAM" id="SSF46689">
    <property type="entry name" value="Homeodomain-like"/>
    <property type="match status" value="2"/>
</dbReference>
<name>A0AAD5Q5G3_PYTIN</name>
<evidence type="ECO:0008006" key="12">
    <source>
        <dbReference type="Google" id="ProtNLM"/>
    </source>
</evidence>
<keyword evidence="5" id="KW-0175">Coiled coil</keyword>
<dbReference type="InterPro" id="IPR009057">
    <property type="entry name" value="Homeodomain-like_sf"/>
</dbReference>
<feature type="domain" description="Myb-like" evidence="7">
    <location>
        <begin position="227"/>
        <end position="275"/>
    </location>
</feature>
<protein>
    <recommendedName>
        <fullName evidence="12">SWIRM domain-containing protein</fullName>
    </recommendedName>
</protein>
<dbReference type="EMBL" id="JAKCXM010000228">
    <property type="protein sequence ID" value="KAJ0398088.1"/>
    <property type="molecule type" value="Genomic_DNA"/>
</dbReference>
<dbReference type="InterPro" id="IPR001005">
    <property type="entry name" value="SANT/Myb"/>
</dbReference>
<dbReference type="Pfam" id="PF16495">
    <property type="entry name" value="SWIRM-assoc_1"/>
    <property type="match status" value="1"/>
</dbReference>
<evidence type="ECO:0000259" key="7">
    <source>
        <dbReference type="PROSITE" id="PS50090"/>
    </source>
</evidence>
<dbReference type="Pfam" id="PF04433">
    <property type="entry name" value="SWIRM"/>
    <property type="match status" value="1"/>
</dbReference>
<dbReference type="GO" id="GO:0003677">
    <property type="term" value="F:DNA binding"/>
    <property type="evidence" value="ECO:0007669"/>
    <property type="project" value="UniProtKB-KW"/>
</dbReference>
<feature type="region of interest" description="Disordered" evidence="6">
    <location>
        <begin position="335"/>
        <end position="357"/>
    </location>
</feature>
<dbReference type="PROSITE" id="PS51293">
    <property type="entry name" value="SANT"/>
    <property type="match status" value="1"/>
</dbReference>
<keyword evidence="1" id="KW-0805">Transcription regulation</keyword>
<dbReference type="InterPro" id="IPR017884">
    <property type="entry name" value="SANT_dom"/>
</dbReference>
<feature type="domain" description="SWIRM" evidence="8">
    <location>
        <begin position="1"/>
        <end position="99"/>
    </location>
</feature>
<dbReference type="PANTHER" id="PTHR12802:SF41">
    <property type="entry name" value="BRAHMA ASSOCIATED PROTEIN 155 KDA"/>
    <property type="match status" value="1"/>
</dbReference>
<dbReference type="AlphaFoldDB" id="A0AAD5Q5G3"/>
<evidence type="ECO:0000259" key="8">
    <source>
        <dbReference type="PROSITE" id="PS50934"/>
    </source>
</evidence>
<evidence type="ECO:0000259" key="9">
    <source>
        <dbReference type="PROSITE" id="PS51293"/>
    </source>
</evidence>
<evidence type="ECO:0000313" key="11">
    <source>
        <dbReference type="Proteomes" id="UP001209570"/>
    </source>
</evidence>
<dbReference type="InterPro" id="IPR036388">
    <property type="entry name" value="WH-like_DNA-bd_sf"/>
</dbReference>
<dbReference type="PROSITE" id="PS50090">
    <property type="entry name" value="MYB_LIKE"/>
    <property type="match status" value="1"/>
</dbReference>
<keyword evidence="4" id="KW-0539">Nucleus</keyword>